<evidence type="ECO:0000256" key="4">
    <source>
        <dbReference type="ARBA" id="ARBA00023002"/>
    </source>
</evidence>
<gene>
    <name evidence="7" type="ORF">THARTR1_08787</name>
</gene>
<keyword evidence="3 5" id="KW-0862">Zinc</keyword>
<proteinExistence type="inferred from homology"/>
<dbReference type="OrthoDB" id="1879366at2759"/>
<comment type="caution">
    <text evidence="7">The sequence shown here is derived from an EMBL/GenBank/DDBJ whole genome shotgun (WGS) entry which is preliminary data.</text>
</comment>
<dbReference type="InterPro" id="IPR047109">
    <property type="entry name" value="CAD-like"/>
</dbReference>
<feature type="domain" description="Enoyl reductase (ER)" evidence="6">
    <location>
        <begin position="15"/>
        <end position="316"/>
    </location>
</feature>
<evidence type="ECO:0000313" key="7">
    <source>
        <dbReference type="EMBL" id="PNP50571.1"/>
    </source>
</evidence>
<evidence type="ECO:0000256" key="5">
    <source>
        <dbReference type="RuleBase" id="RU361277"/>
    </source>
</evidence>
<dbReference type="AlphaFoldDB" id="A0A2K0TYJ6"/>
<dbReference type="Pfam" id="PF00107">
    <property type="entry name" value="ADH_zinc_N"/>
    <property type="match status" value="1"/>
</dbReference>
<dbReference type="SMART" id="SM00829">
    <property type="entry name" value="PKS_ER"/>
    <property type="match status" value="1"/>
</dbReference>
<organism evidence="7 8">
    <name type="scientific">Trichoderma harzianum</name>
    <name type="common">Hypocrea lixii</name>
    <dbReference type="NCBI Taxonomy" id="5544"/>
    <lineage>
        <taxon>Eukaryota</taxon>
        <taxon>Fungi</taxon>
        <taxon>Dikarya</taxon>
        <taxon>Ascomycota</taxon>
        <taxon>Pezizomycotina</taxon>
        <taxon>Sordariomycetes</taxon>
        <taxon>Hypocreomycetidae</taxon>
        <taxon>Hypocreales</taxon>
        <taxon>Hypocreaceae</taxon>
        <taxon>Trichoderma</taxon>
    </lineage>
</organism>
<dbReference type="GO" id="GO:0016616">
    <property type="term" value="F:oxidoreductase activity, acting on the CH-OH group of donors, NAD or NADP as acceptor"/>
    <property type="evidence" value="ECO:0007669"/>
    <property type="project" value="InterPro"/>
</dbReference>
<accession>A0A2K0TYJ6</accession>
<comment type="similarity">
    <text evidence="5">Belongs to the zinc-containing alcohol dehydrogenase family.</text>
</comment>
<evidence type="ECO:0000256" key="1">
    <source>
        <dbReference type="ARBA" id="ARBA00001947"/>
    </source>
</evidence>
<dbReference type="GO" id="GO:0008270">
    <property type="term" value="F:zinc ion binding"/>
    <property type="evidence" value="ECO:0007669"/>
    <property type="project" value="InterPro"/>
</dbReference>
<evidence type="ECO:0000256" key="3">
    <source>
        <dbReference type="ARBA" id="ARBA00022833"/>
    </source>
</evidence>
<protein>
    <recommendedName>
        <fullName evidence="6">Enoyl reductase (ER) domain-containing protein</fullName>
    </recommendedName>
</protein>
<dbReference type="InterPro" id="IPR013149">
    <property type="entry name" value="ADH-like_C"/>
</dbReference>
<evidence type="ECO:0000259" key="6">
    <source>
        <dbReference type="SMART" id="SM00829"/>
    </source>
</evidence>
<dbReference type="EMBL" id="MTYI01000154">
    <property type="protein sequence ID" value="PNP50571.1"/>
    <property type="molecule type" value="Genomic_DNA"/>
</dbReference>
<dbReference type="FunFam" id="3.40.50.720:FF:000022">
    <property type="entry name" value="Cinnamyl alcohol dehydrogenase"/>
    <property type="match status" value="1"/>
</dbReference>
<dbReference type="InterPro" id="IPR020843">
    <property type="entry name" value="ER"/>
</dbReference>
<dbReference type="InterPro" id="IPR002328">
    <property type="entry name" value="ADH_Zn_CS"/>
</dbReference>
<dbReference type="SUPFAM" id="SSF50129">
    <property type="entry name" value="GroES-like"/>
    <property type="match status" value="1"/>
</dbReference>
<evidence type="ECO:0000256" key="2">
    <source>
        <dbReference type="ARBA" id="ARBA00022723"/>
    </source>
</evidence>
<dbReference type="CDD" id="cd05283">
    <property type="entry name" value="CAD1"/>
    <property type="match status" value="1"/>
</dbReference>
<dbReference type="PANTHER" id="PTHR42683">
    <property type="entry name" value="ALDEHYDE REDUCTASE"/>
    <property type="match status" value="1"/>
</dbReference>
<dbReference type="InterPro" id="IPR013154">
    <property type="entry name" value="ADH-like_N"/>
</dbReference>
<name>A0A2K0TYJ6_TRIHA</name>
<dbReference type="Pfam" id="PF08240">
    <property type="entry name" value="ADH_N"/>
    <property type="match status" value="1"/>
</dbReference>
<dbReference type="PROSITE" id="PS00059">
    <property type="entry name" value="ADH_ZINC"/>
    <property type="match status" value="1"/>
</dbReference>
<dbReference type="SUPFAM" id="SSF51735">
    <property type="entry name" value="NAD(P)-binding Rossmann-fold domains"/>
    <property type="match status" value="1"/>
</dbReference>
<dbReference type="InterPro" id="IPR011032">
    <property type="entry name" value="GroES-like_sf"/>
</dbReference>
<dbReference type="InterPro" id="IPR036291">
    <property type="entry name" value="NAD(P)-bd_dom_sf"/>
</dbReference>
<keyword evidence="2 5" id="KW-0479">Metal-binding</keyword>
<keyword evidence="4" id="KW-0560">Oxidoreductase</keyword>
<dbReference type="Gene3D" id="3.40.50.720">
    <property type="entry name" value="NAD(P)-binding Rossmann-like Domain"/>
    <property type="match status" value="1"/>
</dbReference>
<comment type="cofactor">
    <cofactor evidence="1 5">
        <name>Zn(2+)</name>
        <dbReference type="ChEBI" id="CHEBI:29105"/>
    </cofactor>
</comment>
<dbReference type="Proteomes" id="UP000236290">
    <property type="component" value="Unassembled WGS sequence"/>
</dbReference>
<sequence length="320" mass="35058">MSSQVTFDVYRGAEGDVPVRKTINRQLRPNDVFIEMTHSGVCGTDLHFRHADITLGHEGIGRVKELGPNVTGFKVGDVCLTGWDQYCANAVTYGNADTDTGSFSHGAVVDARCVFQIPDEIDPADAAPLMCGGATVWTVLDQYNIRPTDRVAIMGIGGLGHIAIKMAAAMGCHVVVLSSSEAKREEAMRFGAKEFHVFRQGEKFEGKMEPINHLLLCGSAQVDYEALVPLMAPNSSIYPLTVDFNPSKITMFFVALKGIRIQGSVVVSTTEMRKMLKFCALHKITPQIEKFPLNETGMSDAMRRLTEGNVRYRAVLIAQN</sequence>
<reference evidence="7 8" key="1">
    <citation type="submission" date="2017-02" db="EMBL/GenBank/DDBJ databases">
        <title>Genomes of Trichoderma spp. with biocontrol activity.</title>
        <authorList>
            <person name="Gardiner D."/>
            <person name="Kazan K."/>
            <person name="Vos C."/>
            <person name="Harvey P."/>
        </authorList>
    </citation>
    <scope>NUCLEOTIDE SEQUENCE [LARGE SCALE GENOMIC DNA]</scope>
    <source>
        <strain evidence="7 8">Tr1</strain>
    </source>
</reference>
<dbReference type="Gene3D" id="3.90.180.10">
    <property type="entry name" value="Medium-chain alcohol dehydrogenases, catalytic domain"/>
    <property type="match status" value="1"/>
</dbReference>
<evidence type="ECO:0000313" key="8">
    <source>
        <dbReference type="Proteomes" id="UP000236290"/>
    </source>
</evidence>